<comment type="caution">
    <text evidence="1">The sequence shown here is derived from an EMBL/GenBank/DDBJ whole genome shotgun (WGS) entry which is preliminary data.</text>
</comment>
<dbReference type="EMBL" id="RWGY01000004">
    <property type="protein sequence ID" value="TVU47236.1"/>
    <property type="molecule type" value="Genomic_DNA"/>
</dbReference>
<dbReference type="Proteomes" id="UP000324897">
    <property type="component" value="Chromosome 5"/>
</dbReference>
<dbReference type="Gramene" id="TVU47236">
    <property type="protein sequence ID" value="TVU47236"/>
    <property type="gene ID" value="EJB05_06828"/>
</dbReference>
<sequence length="60" mass="6702">MQRVVSAPPKSYVVVKTADPSEDLESTVPEEKPKLKPVGVIGDKQPKPVTEEKFKGWLPW</sequence>
<protein>
    <submittedName>
        <fullName evidence="1">Uncharacterized protein</fullName>
    </submittedName>
</protein>
<keyword evidence="2" id="KW-1185">Reference proteome</keyword>
<accession>A0A5J9WH32</accession>
<feature type="non-terminal residue" evidence="1">
    <location>
        <position position="1"/>
    </location>
</feature>
<organism evidence="1 2">
    <name type="scientific">Eragrostis curvula</name>
    <name type="common">weeping love grass</name>
    <dbReference type="NCBI Taxonomy" id="38414"/>
    <lineage>
        <taxon>Eukaryota</taxon>
        <taxon>Viridiplantae</taxon>
        <taxon>Streptophyta</taxon>
        <taxon>Embryophyta</taxon>
        <taxon>Tracheophyta</taxon>
        <taxon>Spermatophyta</taxon>
        <taxon>Magnoliopsida</taxon>
        <taxon>Liliopsida</taxon>
        <taxon>Poales</taxon>
        <taxon>Poaceae</taxon>
        <taxon>PACMAD clade</taxon>
        <taxon>Chloridoideae</taxon>
        <taxon>Eragrostideae</taxon>
        <taxon>Eragrostidinae</taxon>
        <taxon>Eragrostis</taxon>
    </lineage>
</organism>
<name>A0A5J9WH32_9POAL</name>
<gene>
    <name evidence="1" type="ORF">EJB05_06828</name>
</gene>
<reference evidence="1 2" key="1">
    <citation type="journal article" date="2019" name="Sci. Rep.">
        <title>A high-quality genome of Eragrostis curvula grass provides insights into Poaceae evolution and supports new strategies to enhance forage quality.</title>
        <authorList>
            <person name="Carballo J."/>
            <person name="Santos B.A.C.M."/>
            <person name="Zappacosta D."/>
            <person name="Garbus I."/>
            <person name="Selva J.P."/>
            <person name="Gallo C.A."/>
            <person name="Diaz A."/>
            <person name="Albertini E."/>
            <person name="Caccamo M."/>
            <person name="Echenique V."/>
        </authorList>
    </citation>
    <scope>NUCLEOTIDE SEQUENCE [LARGE SCALE GENOMIC DNA]</scope>
    <source>
        <strain evidence="2">cv. Victoria</strain>
        <tissue evidence="1">Leaf</tissue>
    </source>
</reference>
<evidence type="ECO:0000313" key="2">
    <source>
        <dbReference type="Proteomes" id="UP000324897"/>
    </source>
</evidence>
<dbReference type="AlphaFoldDB" id="A0A5J9WH32"/>
<proteinExistence type="predicted"/>
<dbReference type="OrthoDB" id="687167at2759"/>
<evidence type="ECO:0000313" key="1">
    <source>
        <dbReference type="EMBL" id="TVU47236.1"/>
    </source>
</evidence>